<sequence length="123" mass="13828">MLRHNIVCFQQWNCGSLVDVRYGRRDNCFNERDGNLAIIVRVREGAPALFGMHVRVRAFHAHREGTLEVVESCAWVTSVARLAPMGISFGGTIHSALSVIVNKKKIQLSFGDCISCKIKCIYY</sequence>
<protein>
    <submittedName>
        <fullName evidence="1">Uncharacterized protein</fullName>
    </submittedName>
</protein>
<name>A0AAV4UUV3_CAEEX</name>
<comment type="caution">
    <text evidence="1">The sequence shown here is derived from an EMBL/GenBank/DDBJ whole genome shotgun (WGS) entry which is preliminary data.</text>
</comment>
<proteinExistence type="predicted"/>
<evidence type="ECO:0000313" key="1">
    <source>
        <dbReference type="EMBL" id="GIY61508.1"/>
    </source>
</evidence>
<keyword evidence="2" id="KW-1185">Reference proteome</keyword>
<dbReference type="EMBL" id="BPLR01013477">
    <property type="protein sequence ID" value="GIY61508.1"/>
    <property type="molecule type" value="Genomic_DNA"/>
</dbReference>
<dbReference type="AlphaFoldDB" id="A0AAV4UUV3"/>
<evidence type="ECO:0000313" key="2">
    <source>
        <dbReference type="Proteomes" id="UP001054945"/>
    </source>
</evidence>
<dbReference type="Proteomes" id="UP001054945">
    <property type="component" value="Unassembled WGS sequence"/>
</dbReference>
<reference evidence="1 2" key="1">
    <citation type="submission" date="2021-06" db="EMBL/GenBank/DDBJ databases">
        <title>Caerostris extrusa draft genome.</title>
        <authorList>
            <person name="Kono N."/>
            <person name="Arakawa K."/>
        </authorList>
    </citation>
    <scope>NUCLEOTIDE SEQUENCE [LARGE SCALE GENOMIC DNA]</scope>
</reference>
<accession>A0AAV4UUV3</accession>
<organism evidence="1 2">
    <name type="scientific">Caerostris extrusa</name>
    <name type="common">Bark spider</name>
    <name type="synonym">Caerostris bankana</name>
    <dbReference type="NCBI Taxonomy" id="172846"/>
    <lineage>
        <taxon>Eukaryota</taxon>
        <taxon>Metazoa</taxon>
        <taxon>Ecdysozoa</taxon>
        <taxon>Arthropoda</taxon>
        <taxon>Chelicerata</taxon>
        <taxon>Arachnida</taxon>
        <taxon>Araneae</taxon>
        <taxon>Araneomorphae</taxon>
        <taxon>Entelegynae</taxon>
        <taxon>Araneoidea</taxon>
        <taxon>Araneidae</taxon>
        <taxon>Caerostris</taxon>
    </lineage>
</organism>
<gene>
    <name evidence="1" type="ORF">CEXT_343791</name>
</gene>